<evidence type="ECO:0000256" key="2">
    <source>
        <dbReference type="ARBA" id="ARBA00001911"/>
    </source>
</evidence>
<dbReference type="RefSeq" id="WP_125207413.1">
    <property type="nucleotide sequence ID" value="NZ_JAUKFU010000086.1"/>
</dbReference>
<organism evidence="10 11">
    <name type="scientific">Corynebacterium bovis</name>
    <dbReference type="NCBI Taxonomy" id="36808"/>
    <lineage>
        <taxon>Bacteria</taxon>
        <taxon>Bacillati</taxon>
        <taxon>Actinomycetota</taxon>
        <taxon>Actinomycetes</taxon>
        <taxon>Mycobacteriales</taxon>
        <taxon>Corynebacteriaceae</taxon>
        <taxon>Corynebacterium</taxon>
    </lineage>
</organism>
<keyword evidence="6" id="KW-0520">NAD</keyword>
<evidence type="ECO:0000256" key="4">
    <source>
        <dbReference type="ARBA" id="ARBA00011990"/>
    </source>
</evidence>
<dbReference type="PANTHER" id="PTHR43000">
    <property type="entry name" value="DTDP-D-GLUCOSE 4,6-DEHYDRATASE-RELATED"/>
    <property type="match status" value="1"/>
</dbReference>
<evidence type="ECO:0000313" key="11">
    <source>
        <dbReference type="Proteomes" id="UP000276526"/>
    </source>
</evidence>
<feature type="domain" description="NAD(P)-binding" evidence="9">
    <location>
        <begin position="8"/>
        <end position="328"/>
    </location>
</feature>
<dbReference type="NCBIfam" id="TIGR01181">
    <property type="entry name" value="dTDP_gluc_dehyt"/>
    <property type="match status" value="1"/>
</dbReference>
<dbReference type="EC" id="4.2.1.46" evidence="4 8"/>
<dbReference type="InterPro" id="IPR036291">
    <property type="entry name" value="NAD(P)-bd_dom_sf"/>
</dbReference>
<gene>
    <name evidence="10" type="primary">rfbB</name>
    <name evidence="10" type="ORF">CXF48_10625</name>
</gene>
<evidence type="ECO:0000256" key="8">
    <source>
        <dbReference type="RuleBase" id="RU004473"/>
    </source>
</evidence>
<proteinExistence type="inferred from homology"/>
<comment type="similarity">
    <text evidence="3 8">Belongs to the NAD(P)-dependent epimerase/dehydratase family. dTDP-glucose dehydratase subfamily.</text>
</comment>
<evidence type="ECO:0000256" key="7">
    <source>
        <dbReference type="ARBA" id="ARBA00023239"/>
    </source>
</evidence>
<dbReference type="GO" id="GO:0009225">
    <property type="term" value="P:nucleotide-sugar metabolic process"/>
    <property type="evidence" value="ECO:0007669"/>
    <property type="project" value="InterPro"/>
</dbReference>
<protein>
    <recommendedName>
        <fullName evidence="5 8">dTDP-glucose 4,6-dehydratase</fullName>
        <ecNumber evidence="4 8">4.2.1.46</ecNumber>
    </recommendedName>
</protein>
<name>A0A3R8PBB7_9CORY</name>
<dbReference type="InterPro" id="IPR016040">
    <property type="entry name" value="NAD(P)-bd_dom"/>
</dbReference>
<dbReference type="Proteomes" id="UP000276526">
    <property type="component" value="Unassembled WGS sequence"/>
</dbReference>
<reference evidence="10 11" key="1">
    <citation type="submission" date="2018-01" db="EMBL/GenBank/DDBJ databases">
        <title>Twenty Corynebacterium bovis Genomes.</title>
        <authorList>
            <person name="Gulvik C.A."/>
        </authorList>
    </citation>
    <scope>NUCLEOTIDE SEQUENCE [LARGE SCALE GENOMIC DNA]</scope>
    <source>
        <strain evidence="10 11">F6900</strain>
    </source>
</reference>
<evidence type="ECO:0000256" key="3">
    <source>
        <dbReference type="ARBA" id="ARBA00008178"/>
    </source>
</evidence>
<evidence type="ECO:0000313" key="10">
    <source>
        <dbReference type="EMBL" id="RRO85502.1"/>
    </source>
</evidence>
<keyword evidence="7 8" id="KW-0456">Lyase</keyword>
<dbReference type="AlphaFoldDB" id="A0A3R8PBB7"/>
<comment type="catalytic activity">
    <reaction evidence="1 8">
        <text>dTDP-alpha-D-glucose = dTDP-4-dehydro-6-deoxy-alpha-D-glucose + H2O</text>
        <dbReference type="Rhea" id="RHEA:17221"/>
        <dbReference type="ChEBI" id="CHEBI:15377"/>
        <dbReference type="ChEBI" id="CHEBI:57477"/>
        <dbReference type="ChEBI" id="CHEBI:57649"/>
        <dbReference type="EC" id="4.2.1.46"/>
    </reaction>
</comment>
<dbReference type="SUPFAM" id="SSF51735">
    <property type="entry name" value="NAD(P)-binding Rossmann-fold domains"/>
    <property type="match status" value="1"/>
</dbReference>
<evidence type="ECO:0000256" key="5">
    <source>
        <dbReference type="ARBA" id="ARBA00016977"/>
    </source>
</evidence>
<dbReference type="InterPro" id="IPR005888">
    <property type="entry name" value="dTDP_Gluc_deHydtase"/>
</dbReference>
<comment type="caution">
    <text evidence="10">The sequence shown here is derived from an EMBL/GenBank/DDBJ whole genome shotgun (WGS) entry which is preliminary data.</text>
</comment>
<sequence>MRSVTHVLVTGGAGFIGSNFVHRTLATRPDVHVTVLDAMTYAANPANLRTDDGTALVDAHPGRVAVVVGSVTDPVVVGRAVGDVADAARQAGGGAAVVHFAAESHNDNSLSDPLAFVRTNVEGTVVVAGECVRHGVHLHHVSTDEVFGDLPLDPAEGDGPFTTATPYAPSSSYSASKAASDHFVRAFVRSHGLAATLSNCSNNYGPRQHPEKFIPRQVTGLIEGELPRVYGTGGNVRDWIHVDDHNDAVWTILGEGEVGRTYLVGARGERSNVDVVGDVLELFGRGRDDFVRVTDRPGHDRRYAIDPTSTEELGWRPRHTFAGGLRDTVEWYRAHPGWWREARRAAEERYRRTERPLG</sequence>
<comment type="cofactor">
    <cofactor evidence="2 8">
        <name>NAD(+)</name>
        <dbReference type="ChEBI" id="CHEBI:57540"/>
    </cofactor>
</comment>
<dbReference type="Gene3D" id="3.40.50.720">
    <property type="entry name" value="NAD(P)-binding Rossmann-like Domain"/>
    <property type="match status" value="1"/>
</dbReference>
<dbReference type="EMBL" id="PQNK01000023">
    <property type="protein sequence ID" value="RRO85502.1"/>
    <property type="molecule type" value="Genomic_DNA"/>
</dbReference>
<dbReference type="Gene3D" id="3.90.25.10">
    <property type="entry name" value="UDP-galactose 4-epimerase, domain 1"/>
    <property type="match status" value="1"/>
</dbReference>
<evidence type="ECO:0000259" key="9">
    <source>
        <dbReference type="Pfam" id="PF16363"/>
    </source>
</evidence>
<dbReference type="GO" id="GO:0008460">
    <property type="term" value="F:dTDP-glucose 4,6-dehydratase activity"/>
    <property type="evidence" value="ECO:0007669"/>
    <property type="project" value="UniProtKB-EC"/>
</dbReference>
<evidence type="ECO:0000256" key="1">
    <source>
        <dbReference type="ARBA" id="ARBA00001539"/>
    </source>
</evidence>
<accession>A0A3R8PBB7</accession>
<dbReference type="Pfam" id="PF16363">
    <property type="entry name" value="GDP_Man_Dehyd"/>
    <property type="match status" value="1"/>
</dbReference>
<evidence type="ECO:0000256" key="6">
    <source>
        <dbReference type="ARBA" id="ARBA00023027"/>
    </source>
</evidence>